<keyword evidence="3 6" id="KW-0812">Transmembrane</keyword>
<feature type="domain" description="ABC3 transporter permease C-terminal" evidence="7">
    <location>
        <begin position="281"/>
        <end position="398"/>
    </location>
</feature>
<sequence>MNNNIKLAFRNLKSNKGFTAINIIGLAIGMAASMLILLWVNHQFSINNNFPKSDQIYAVGTKEPTDNDIAVWFGTPKPLVPALKTDVPEVKSASRLNGTRGFLFQVGDKKLVAGIGAFVDPSFLSIFDFPLYSGNPANVLTAPNQIVLSEKLARDMFGSVDVVGKTVHIDSTEILSVSAVLKAGRADNGFQGYEYYLPWSLMEKQGQSDENWGNSSVYTYVELEKNANVDQINKQFTALPAKHSNTEAQFFLKPLSEVFLYNKYENGEVVGGRIEMVRIFIVIAVFILLIACINFMNLSTAQSEKRSKEVGIRKVVGAQKSSLVLQFLSESLLLATFSGILSLLLVFLCLPSFNELVGLKMQISFQEFGFWVLFLGFIILTGILAGIYPAFFLSSFNPIKVLKGRFRHIHYKLNPRKILVVTQFAIAILLIISTLVIRKQIQHAQDRDYGYKQENLIFLPEFGNISKNAVLIKQELIAEGIAQSVTRMMSPLTERWSGWNGFTWEGKDPNAIIQFNRQTADDKVVETAGFELVAGRDFDLGSYATDSTAAIINETAAKAMGFKDPIGQYFMDGSSKFQIIGVIKDFIQESPFEPVKPLLIEGASSNMNTMHIRFNPQLSSKEALDRTEKVLKKYNPDFPFDYKFIDEAYARKFEETERTGKLATLFAGLTIFISCLGLFGLAAFMAESRTKEIGIRKVLGASVFSVTRMLSKEFVGLVLVSCLIAFPIGYWAMDKFLSNYSYRIELHWGVFLIAGIGAVLITIFTVSFQSIKAAIANPVKSLRDE</sequence>
<keyword evidence="2" id="KW-1003">Cell membrane</keyword>
<feature type="transmembrane region" description="Helical" evidence="6">
    <location>
        <begin position="20"/>
        <end position="40"/>
    </location>
</feature>
<dbReference type="InterPro" id="IPR025857">
    <property type="entry name" value="MacB_PCD"/>
</dbReference>
<evidence type="ECO:0000256" key="5">
    <source>
        <dbReference type="ARBA" id="ARBA00023136"/>
    </source>
</evidence>
<evidence type="ECO:0000313" key="10">
    <source>
        <dbReference type="Proteomes" id="UP001363035"/>
    </source>
</evidence>
<evidence type="ECO:0000259" key="8">
    <source>
        <dbReference type="Pfam" id="PF12704"/>
    </source>
</evidence>
<dbReference type="EMBL" id="JAYLLN010000011">
    <property type="protein sequence ID" value="MEI5984525.1"/>
    <property type="molecule type" value="Genomic_DNA"/>
</dbReference>
<feature type="transmembrane region" description="Helical" evidence="6">
    <location>
        <begin position="368"/>
        <end position="397"/>
    </location>
</feature>
<feature type="domain" description="MacB-like periplasmic core" evidence="8">
    <location>
        <begin position="425"/>
        <end position="588"/>
    </location>
</feature>
<keyword evidence="10" id="KW-1185">Reference proteome</keyword>
<keyword evidence="4 6" id="KW-1133">Transmembrane helix</keyword>
<evidence type="ECO:0000259" key="7">
    <source>
        <dbReference type="Pfam" id="PF02687"/>
    </source>
</evidence>
<feature type="domain" description="MacB-like periplasmic core" evidence="8">
    <location>
        <begin position="19"/>
        <end position="238"/>
    </location>
</feature>
<evidence type="ECO:0000256" key="3">
    <source>
        <dbReference type="ARBA" id="ARBA00022692"/>
    </source>
</evidence>
<dbReference type="PANTHER" id="PTHR30572">
    <property type="entry name" value="MEMBRANE COMPONENT OF TRANSPORTER-RELATED"/>
    <property type="match status" value="1"/>
</dbReference>
<evidence type="ECO:0000313" key="9">
    <source>
        <dbReference type="EMBL" id="MEI5984525.1"/>
    </source>
</evidence>
<name>A0ABU8I5R5_9SPHI</name>
<feature type="transmembrane region" description="Helical" evidence="6">
    <location>
        <begin position="662"/>
        <end position="686"/>
    </location>
</feature>
<dbReference type="PANTHER" id="PTHR30572:SF18">
    <property type="entry name" value="ABC-TYPE MACROLIDE FAMILY EXPORT SYSTEM PERMEASE COMPONENT 2"/>
    <property type="match status" value="1"/>
</dbReference>
<dbReference type="Pfam" id="PF02687">
    <property type="entry name" value="FtsX"/>
    <property type="match status" value="2"/>
</dbReference>
<feature type="transmembrane region" description="Helical" evidence="6">
    <location>
        <begin position="276"/>
        <end position="298"/>
    </location>
</feature>
<feature type="transmembrane region" description="Helical" evidence="6">
    <location>
        <begin position="323"/>
        <end position="348"/>
    </location>
</feature>
<dbReference type="InterPro" id="IPR003838">
    <property type="entry name" value="ABC3_permease_C"/>
</dbReference>
<keyword evidence="5 6" id="KW-0472">Membrane</keyword>
<feature type="transmembrane region" description="Helical" evidence="6">
    <location>
        <begin position="748"/>
        <end position="768"/>
    </location>
</feature>
<proteinExistence type="predicted"/>
<organism evidence="9 10">
    <name type="scientific">Sphingobacterium tenebrionis</name>
    <dbReference type="NCBI Taxonomy" id="3111775"/>
    <lineage>
        <taxon>Bacteria</taxon>
        <taxon>Pseudomonadati</taxon>
        <taxon>Bacteroidota</taxon>
        <taxon>Sphingobacteriia</taxon>
        <taxon>Sphingobacteriales</taxon>
        <taxon>Sphingobacteriaceae</taxon>
        <taxon>Sphingobacterium</taxon>
    </lineage>
</organism>
<feature type="transmembrane region" description="Helical" evidence="6">
    <location>
        <begin position="714"/>
        <end position="733"/>
    </location>
</feature>
<comment type="caution">
    <text evidence="9">The sequence shown here is derived from an EMBL/GenBank/DDBJ whole genome shotgun (WGS) entry which is preliminary data.</text>
</comment>
<protein>
    <submittedName>
        <fullName evidence="9">ABC transporter permease</fullName>
    </submittedName>
</protein>
<dbReference type="Proteomes" id="UP001363035">
    <property type="component" value="Unassembled WGS sequence"/>
</dbReference>
<evidence type="ECO:0000256" key="4">
    <source>
        <dbReference type="ARBA" id="ARBA00022989"/>
    </source>
</evidence>
<evidence type="ECO:0000256" key="2">
    <source>
        <dbReference type="ARBA" id="ARBA00022475"/>
    </source>
</evidence>
<gene>
    <name evidence="9" type="ORF">VJ786_06405</name>
</gene>
<feature type="domain" description="ABC3 transporter permease C-terminal" evidence="7">
    <location>
        <begin position="665"/>
        <end position="778"/>
    </location>
</feature>
<reference evidence="9 10" key="1">
    <citation type="submission" date="2024-01" db="EMBL/GenBank/DDBJ databases">
        <title>Sphingobacterium tenebrionis sp. nov., a novel endophyte isolated from tenebrio molitor intestines.</title>
        <authorList>
            <person name="Zhang C."/>
        </authorList>
    </citation>
    <scope>NUCLEOTIDE SEQUENCE [LARGE SCALE GENOMIC DNA]</scope>
    <source>
        <strain evidence="9 10">PU5-4</strain>
    </source>
</reference>
<evidence type="ECO:0000256" key="1">
    <source>
        <dbReference type="ARBA" id="ARBA00004651"/>
    </source>
</evidence>
<dbReference type="RefSeq" id="WP_099365890.1">
    <property type="nucleotide sequence ID" value="NZ_JAYLLN010000011.1"/>
</dbReference>
<dbReference type="InterPro" id="IPR050250">
    <property type="entry name" value="Macrolide_Exporter_MacB"/>
</dbReference>
<evidence type="ECO:0000256" key="6">
    <source>
        <dbReference type="SAM" id="Phobius"/>
    </source>
</evidence>
<comment type="subcellular location">
    <subcellularLocation>
        <location evidence="1">Cell membrane</location>
        <topology evidence="1">Multi-pass membrane protein</topology>
    </subcellularLocation>
</comment>
<feature type="transmembrane region" description="Helical" evidence="6">
    <location>
        <begin position="418"/>
        <end position="437"/>
    </location>
</feature>
<accession>A0ABU8I5R5</accession>
<dbReference type="Pfam" id="PF12704">
    <property type="entry name" value="MacB_PCD"/>
    <property type="match status" value="2"/>
</dbReference>